<proteinExistence type="inferred from homology"/>
<evidence type="ECO:0000313" key="4">
    <source>
        <dbReference type="EMBL" id="KGR84019.1"/>
    </source>
</evidence>
<feature type="coiled-coil region" evidence="2">
    <location>
        <begin position="54"/>
        <end position="102"/>
    </location>
</feature>
<sequence length="241" mass="26991">MKNNNPQKRGVLSRKYFIILIVCIMTGFIIGYSYNLSKDNHQITSSSTLYTQQQDAYREELIEQQERNKELAEELDGILGTIRKYEKEYATHEEHYDEMVKEAERLRILMGELPVTGKGVSVTLRDDDFTGAENPNDYIVHESHVFNVINELKISGAEAIAINGQRLKTNSFISCNGPVITIDGNQYPAPFVIEAVGNQDGLIGALGINGGVFDQLLNDNIVVTVEKKEHIVMPSITKGNL</sequence>
<dbReference type="InterPro" id="IPR010273">
    <property type="entry name" value="DUF881"/>
</dbReference>
<evidence type="ECO:0000256" key="2">
    <source>
        <dbReference type="SAM" id="Coils"/>
    </source>
</evidence>
<evidence type="ECO:0000256" key="3">
    <source>
        <dbReference type="SAM" id="Phobius"/>
    </source>
</evidence>
<keyword evidence="3" id="KW-0472">Membrane</keyword>
<keyword evidence="2" id="KW-0175">Coiled coil</keyword>
<protein>
    <recommendedName>
        <fullName evidence="6">Division initiation protein</fullName>
    </recommendedName>
</protein>
<dbReference type="Pfam" id="PF05949">
    <property type="entry name" value="DUF881"/>
    <property type="match status" value="1"/>
</dbReference>
<comment type="caution">
    <text evidence="4">The sequence shown here is derived from an EMBL/GenBank/DDBJ whole genome shotgun (WGS) entry which is preliminary data.</text>
</comment>
<accession>A0A0A3IH01</accession>
<dbReference type="PANTHER" id="PTHR37313:SF2">
    <property type="entry name" value="UPF0749 PROTEIN YLXX"/>
    <property type="match status" value="1"/>
</dbReference>
<feature type="transmembrane region" description="Helical" evidence="3">
    <location>
        <begin position="16"/>
        <end position="34"/>
    </location>
</feature>
<dbReference type="STRING" id="1220589.CD32_15155"/>
<dbReference type="RefSeq" id="WP_036156070.1">
    <property type="nucleotide sequence ID" value="NZ_AVCX01000004.1"/>
</dbReference>
<keyword evidence="5" id="KW-1185">Reference proteome</keyword>
<dbReference type="Gene3D" id="3.30.70.1880">
    <property type="entry name" value="Protein of unknown function DUF881"/>
    <property type="match status" value="1"/>
</dbReference>
<evidence type="ECO:0000256" key="1">
    <source>
        <dbReference type="ARBA" id="ARBA00009108"/>
    </source>
</evidence>
<dbReference type="eggNOG" id="COG3879">
    <property type="taxonomic scope" value="Bacteria"/>
</dbReference>
<reference evidence="4 5" key="1">
    <citation type="submission" date="2014-02" db="EMBL/GenBank/DDBJ databases">
        <title>Draft genome sequence of Lysinibacillus odysseyi NBRC 100172.</title>
        <authorList>
            <person name="Zhang F."/>
            <person name="Wang G."/>
            <person name="Zhang L."/>
        </authorList>
    </citation>
    <scope>NUCLEOTIDE SEQUENCE [LARGE SCALE GENOMIC DNA]</scope>
    <source>
        <strain evidence="4 5">NBRC 100172</strain>
    </source>
</reference>
<dbReference type="Proteomes" id="UP000030437">
    <property type="component" value="Unassembled WGS sequence"/>
</dbReference>
<organism evidence="4 5">
    <name type="scientific">Lysinibacillus odysseyi 34hs-1 = NBRC 100172</name>
    <dbReference type="NCBI Taxonomy" id="1220589"/>
    <lineage>
        <taxon>Bacteria</taxon>
        <taxon>Bacillati</taxon>
        <taxon>Bacillota</taxon>
        <taxon>Bacilli</taxon>
        <taxon>Bacillales</taxon>
        <taxon>Bacillaceae</taxon>
        <taxon>Lysinibacillus</taxon>
    </lineage>
</organism>
<comment type="similarity">
    <text evidence="1">Belongs to the UPF0749 family.</text>
</comment>
<evidence type="ECO:0008006" key="6">
    <source>
        <dbReference type="Google" id="ProtNLM"/>
    </source>
</evidence>
<gene>
    <name evidence="4" type="ORF">CD32_15155</name>
</gene>
<keyword evidence="3" id="KW-0812">Transmembrane</keyword>
<dbReference type="EMBL" id="JPVP01000057">
    <property type="protein sequence ID" value="KGR84019.1"/>
    <property type="molecule type" value="Genomic_DNA"/>
</dbReference>
<keyword evidence="3" id="KW-1133">Transmembrane helix</keyword>
<evidence type="ECO:0000313" key="5">
    <source>
        <dbReference type="Proteomes" id="UP000030437"/>
    </source>
</evidence>
<dbReference type="AlphaFoldDB" id="A0A0A3IH01"/>
<name>A0A0A3IH01_9BACI</name>
<dbReference type="OrthoDB" id="9776196at2"/>
<dbReference type="PANTHER" id="PTHR37313">
    <property type="entry name" value="UPF0749 PROTEIN RV1825"/>
    <property type="match status" value="1"/>
</dbReference>